<protein>
    <submittedName>
        <fullName evidence="6">HlyD family efflux transporter periplasmic adaptor subunit</fullName>
    </submittedName>
</protein>
<dbReference type="PANTHER" id="PTHR32347:SF23">
    <property type="entry name" value="BLL5650 PROTEIN"/>
    <property type="match status" value="1"/>
</dbReference>
<evidence type="ECO:0000256" key="1">
    <source>
        <dbReference type="ARBA" id="ARBA00004196"/>
    </source>
</evidence>
<evidence type="ECO:0000256" key="3">
    <source>
        <dbReference type="SAM" id="Coils"/>
    </source>
</evidence>
<dbReference type="PANTHER" id="PTHR32347">
    <property type="entry name" value="EFFLUX SYSTEM COMPONENT YKNX-RELATED"/>
    <property type="match status" value="1"/>
</dbReference>
<name>A0AAU8MYF1_9GAMM</name>
<dbReference type="EMBL" id="JBANDL010000002">
    <property type="protein sequence ID" value="MEI2457244.1"/>
    <property type="molecule type" value="Genomic_DNA"/>
</dbReference>
<dbReference type="PROSITE" id="PS51257">
    <property type="entry name" value="PROKAR_LIPOPROTEIN"/>
    <property type="match status" value="1"/>
</dbReference>
<reference evidence="6" key="2">
    <citation type="submission" date="2024-06" db="EMBL/GenBank/DDBJ databases">
        <authorList>
            <person name="Li S."/>
        </authorList>
    </citation>
    <scope>NUCLEOTIDE SEQUENCE</scope>
    <source>
        <strain evidence="6">SR10</strain>
    </source>
</reference>
<dbReference type="Gene3D" id="2.40.30.170">
    <property type="match status" value="1"/>
</dbReference>
<reference evidence="5 7" key="1">
    <citation type="submission" date="2024-02" db="EMBL/GenBank/DDBJ databases">
        <title>Lysobacter Genome Sequencing and Mining.</title>
        <authorList>
            <person name="Bierman J."/>
            <person name="Walker M.C."/>
        </authorList>
    </citation>
    <scope>NUCLEOTIDE SEQUENCE [LARGE SCALE GENOMIC DNA]</scope>
    <source>
        <strain evidence="5 7">PB6250</strain>
    </source>
</reference>
<comment type="subcellular location">
    <subcellularLocation>
        <location evidence="1">Cell envelope</location>
    </subcellularLocation>
</comment>
<dbReference type="EMBL" id="CP159925">
    <property type="protein sequence ID" value="XCO76222.1"/>
    <property type="molecule type" value="Genomic_DNA"/>
</dbReference>
<evidence type="ECO:0000256" key="4">
    <source>
        <dbReference type="SAM" id="SignalP"/>
    </source>
</evidence>
<dbReference type="RefSeq" id="WP_064745972.1">
    <property type="nucleotide sequence ID" value="NZ_CP159925.1"/>
</dbReference>
<keyword evidence="2 3" id="KW-0175">Coiled coil</keyword>
<evidence type="ECO:0000313" key="5">
    <source>
        <dbReference type="EMBL" id="MEI2457244.1"/>
    </source>
</evidence>
<keyword evidence="7" id="KW-1185">Reference proteome</keyword>
<gene>
    <name evidence="6" type="ORF">ABU614_05375</name>
    <name evidence="5" type="ORF">V2J18_21535</name>
</gene>
<organism evidence="6">
    <name type="scientific">Lysobacter firmicutimachus</name>
    <dbReference type="NCBI Taxonomy" id="1792846"/>
    <lineage>
        <taxon>Bacteria</taxon>
        <taxon>Pseudomonadati</taxon>
        <taxon>Pseudomonadota</taxon>
        <taxon>Gammaproteobacteria</taxon>
        <taxon>Lysobacterales</taxon>
        <taxon>Lysobacteraceae</taxon>
        <taxon>Lysobacter</taxon>
    </lineage>
</organism>
<accession>A0AAU8MYF1</accession>
<evidence type="ECO:0000256" key="2">
    <source>
        <dbReference type="ARBA" id="ARBA00023054"/>
    </source>
</evidence>
<dbReference type="InterPro" id="IPR050465">
    <property type="entry name" value="UPF0194_transport"/>
</dbReference>
<evidence type="ECO:0000313" key="7">
    <source>
        <dbReference type="Proteomes" id="UP001387215"/>
    </source>
</evidence>
<keyword evidence="4" id="KW-0732">Signal</keyword>
<feature type="coiled-coil region" evidence="3">
    <location>
        <begin position="136"/>
        <end position="163"/>
    </location>
</feature>
<proteinExistence type="predicted"/>
<dbReference type="Proteomes" id="UP001387215">
    <property type="component" value="Unassembled WGS sequence"/>
</dbReference>
<sequence length="324" mass="34773">MTRRPDRYGAAALALLACAPAAAAVLTGEVRSVGAQPIYTPQSSTAPVTIRYFVPEGQAVKAGEVVLRIDPGQAGTQIPELDAKLEQTRAKAAKELVELEVKTVDAEVALADAEAALATARIEAAIPRGLISQLDYDRHQGELDKTTRELKLKREQLAAARAAHARRSEDARLELAKLSGQRDYYALLLRQSEVRAERDGIVLHGFNTSWSGGRIDEGSSTMPGSKAGEIASGGSGMQIRAWALEPDRRGLRVGQPVQLAFDALPRQRLQGRITAIAGAPDRKPEWGEGRYFSVDIALPERHALKLLPGMSVRVSPLAAPGAAR</sequence>
<feature type="signal peptide" evidence="4">
    <location>
        <begin position="1"/>
        <end position="23"/>
    </location>
</feature>
<evidence type="ECO:0000313" key="6">
    <source>
        <dbReference type="EMBL" id="XCO76222.1"/>
    </source>
</evidence>
<dbReference type="SUPFAM" id="SSF111369">
    <property type="entry name" value="HlyD-like secretion proteins"/>
    <property type="match status" value="1"/>
</dbReference>
<dbReference type="GO" id="GO:0030313">
    <property type="term" value="C:cell envelope"/>
    <property type="evidence" value="ECO:0007669"/>
    <property type="project" value="UniProtKB-SubCell"/>
</dbReference>
<dbReference type="AlphaFoldDB" id="A0AAU8MYF1"/>
<feature type="chain" id="PRO_5043459643" evidence="4">
    <location>
        <begin position="24"/>
        <end position="324"/>
    </location>
</feature>